<dbReference type="Proteomes" id="UP000277424">
    <property type="component" value="Unassembled WGS sequence"/>
</dbReference>
<comment type="caution">
    <text evidence="5">The sequence shown here is derived from an EMBL/GenBank/DDBJ whole genome shotgun (WGS) entry which is preliminary data.</text>
</comment>
<evidence type="ECO:0000256" key="1">
    <source>
        <dbReference type="ARBA" id="ARBA00004948"/>
    </source>
</evidence>
<dbReference type="UniPathway" id="UPA00060"/>
<evidence type="ECO:0000259" key="4">
    <source>
        <dbReference type="Pfam" id="PF01266"/>
    </source>
</evidence>
<dbReference type="InterPro" id="IPR006076">
    <property type="entry name" value="FAD-dep_OxRdtase"/>
</dbReference>
<sequence length="385" mass="40601">MSPKPSVAIIGAGVCGLGIGWRLAQAGCPVSVFERGQAGRGASWAAAGMLAANAETEPGEESLLPLTLASQKMWPGFAAELKDASGIDVEYRETGTLVAATNRDEAEQLRFTFEFQRDLGLAVEWLSGAEARKREPYLRPGVPGAIWAPDDHQVENRRLSEALKAAFLHAGGTLHENSPVAGIETEGGRAVGVRVGDDLYKADIVVLAAGSWSRDIPGLPQAALPPVRPVKGQMLSLRMDPKAPLATSVLWAPKIYLVPRADGRLIVGATVEEKGHDPELTAGGVLALLDAAWRAIPAIEELPIEEMWVGFRPTSRDDAPILGETGTDGLLVATGHHRNGILLAPITADAIARQILTGSPLPEAAPFTLARFAAKAAARSEIAAE</sequence>
<protein>
    <submittedName>
        <fullName evidence="5">Glycine oxidase</fullName>
    </submittedName>
</protein>
<dbReference type="GO" id="GO:0009228">
    <property type="term" value="P:thiamine biosynthetic process"/>
    <property type="evidence" value="ECO:0007669"/>
    <property type="project" value="UniProtKB-KW"/>
</dbReference>
<dbReference type="Pfam" id="PF01266">
    <property type="entry name" value="DAO"/>
    <property type="match status" value="1"/>
</dbReference>
<proteinExistence type="predicted"/>
<keyword evidence="2" id="KW-0784">Thiamine biosynthesis</keyword>
<dbReference type="NCBIfam" id="TIGR02352">
    <property type="entry name" value="thiamin_ThiO"/>
    <property type="match status" value="1"/>
</dbReference>
<dbReference type="Gene3D" id="3.50.50.60">
    <property type="entry name" value="FAD/NAD(P)-binding domain"/>
    <property type="match status" value="1"/>
</dbReference>
<evidence type="ECO:0000313" key="6">
    <source>
        <dbReference type="Proteomes" id="UP000277424"/>
    </source>
</evidence>
<keyword evidence="3" id="KW-0560">Oxidoreductase</keyword>
<dbReference type="RefSeq" id="WP_121220226.1">
    <property type="nucleotide sequence ID" value="NZ_RBIG01000002.1"/>
</dbReference>
<dbReference type="SUPFAM" id="SSF51905">
    <property type="entry name" value="FAD/NAD(P)-binding domain"/>
    <property type="match status" value="1"/>
</dbReference>
<dbReference type="PANTHER" id="PTHR13847">
    <property type="entry name" value="SARCOSINE DEHYDROGENASE-RELATED"/>
    <property type="match status" value="1"/>
</dbReference>
<dbReference type="GO" id="GO:0009229">
    <property type="term" value="P:thiamine diphosphate biosynthetic process"/>
    <property type="evidence" value="ECO:0007669"/>
    <property type="project" value="UniProtKB-UniPathway"/>
</dbReference>
<name>A0A420WHJ7_9PROT</name>
<evidence type="ECO:0000256" key="3">
    <source>
        <dbReference type="ARBA" id="ARBA00023002"/>
    </source>
</evidence>
<gene>
    <name evidence="5" type="ORF">BCL74_2390</name>
</gene>
<dbReference type="EMBL" id="RBIG01000002">
    <property type="protein sequence ID" value="RKQ70442.1"/>
    <property type="molecule type" value="Genomic_DNA"/>
</dbReference>
<evidence type="ECO:0000256" key="2">
    <source>
        <dbReference type="ARBA" id="ARBA00022977"/>
    </source>
</evidence>
<dbReference type="InterPro" id="IPR012727">
    <property type="entry name" value="Gly_oxidase_ThiO"/>
</dbReference>
<evidence type="ECO:0000313" key="5">
    <source>
        <dbReference type="EMBL" id="RKQ70442.1"/>
    </source>
</evidence>
<accession>A0A420WHJ7</accession>
<comment type="pathway">
    <text evidence="1">Cofactor biosynthesis; thiamine diphosphate biosynthesis.</text>
</comment>
<organism evidence="5 6">
    <name type="scientific">Oceanibaculum indicum</name>
    <dbReference type="NCBI Taxonomy" id="526216"/>
    <lineage>
        <taxon>Bacteria</taxon>
        <taxon>Pseudomonadati</taxon>
        <taxon>Pseudomonadota</taxon>
        <taxon>Alphaproteobacteria</taxon>
        <taxon>Rhodospirillales</taxon>
        <taxon>Oceanibaculaceae</taxon>
        <taxon>Oceanibaculum</taxon>
    </lineage>
</organism>
<dbReference type="SUPFAM" id="SSF54373">
    <property type="entry name" value="FAD-linked reductases, C-terminal domain"/>
    <property type="match status" value="1"/>
</dbReference>
<dbReference type="InterPro" id="IPR036188">
    <property type="entry name" value="FAD/NAD-bd_sf"/>
</dbReference>
<dbReference type="Gene3D" id="3.30.9.10">
    <property type="entry name" value="D-Amino Acid Oxidase, subunit A, domain 2"/>
    <property type="match status" value="1"/>
</dbReference>
<dbReference type="OrthoDB" id="9805337at2"/>
<dbReference type="PANTHER" id="PTHR13847:SF289">
    <property type="entry name" value="GLYCINE OXIDASE"/>
    <property type="match status" value="1"/>
</dbReference>
<dbReference type="AlphaFoldDB" id="A0A420WHJ7"/>
<dbReference type="GO" id="GO:0005737">
    <property type="term" value="C:cytoplasm"/>
    <property type="evidence" value="ECO:0007669"/>
    <property type="project" value="TreeGrafter"/>
</dbReference>
<dbReference type="GO" id="GO:0050660">
    <property type="term" value="F:flavin adenine dinucleotide binding"/>
    <property type="evidence" value="ECO:0007669"/>
    <property type="project" value="InterPro"/>
</dbReference>
<dbReference type="GO" id="GO:0016491">
    <property type="term" value="F:oxidoreductase activity"/>
    <property type="evidence" value="ECO:0007669"/>
    <property type="project" value="UniProtKB-KW"/>
</dbReference>
<reference evidence="5 6" key="1">
    <citation type="submission" date="2018-10" db="EMBL/GenBank/DDBJ databases">
        <title>Comparative analysis of microorganisms from saline springs in Andes Mountain Range, Colombia.</title>
        <authorList>
            <person name="Rubin E."/>
        </authorList>
    </citation>
    <scope>NUCLEOTIDE SEQUENCE [LARGE SCALE GENOMIC DNA]</scope>
    <source>
        <strain evidence="5 6">USBA 36</strain>
    </source>
</reference>
<feature type="domain" description="FAD dependent oxidoreductase" evidence="4">
    <location>
        <begin position="7"/>
        <end position="353"/>
    </location>
</feature>